<sequence>MDGNTIKKTFVSNESGKDAIDSQNSRGVFNEVSIDYEAWTEFFSYYRYYIDEFAIDILGVELFPFQRVILRAMGRGQFSVLIACRGIGKSWIVALFYICVSILYPNVKCGIASGNSQQARNVIIQKIKGELSKNQTIAREINFPIKTGADDCYCEFKSGSEIRAITLAQDRGGDSARSWRFNYLLVDEARLVKDDIIETILIPMTKTKRQNALKWKQNEKGKVIFISSAYLKTSGLYKRFKYHFEQMVAGNKNYVAMCFPYQVGIQAGLFDEEDIEQEREKPTMTSDKFAYEYEGIFVGSSGESYYPYELTMPCRTIERCELSQPKNSDSIYIITHDVAVSTAKNSDNACTHVIKLKTRPNGTYTKSVVYTKVVNGLQLEKQRDFLRELIHLRFPNCKKLVIDERGSGNGLPRMFYESWEYTDPRTKVTVEYPPLIKDNDEEGFLLENAVPLIRAVNATNEFNTKYYPYMKSCFEDRTLQLLVASDEVDAQYKSGLITPEQYAQYIEHDTLQSELSNIKQEYSDFGNLQYNRIVKSKKRDRATSLFYGLSVVSEWELENRKNLYTNKNAGYDLLTEYTYL</sequence>
<dbReference type="Pfam" id="PF03237">
    <property type="entry name" value="Terminase_6N"/>
    <property type="match status" value="1"/>
</dbReference>
<organism evidence="1">
    <name type="scientific">Siphoviridae sp. ctr2f5</name>
    <dbReference type="NCBI Taxonomy" id="2825684"/>
    <lineage>
        <taxon>Viruses</taxon>
        <taxon>Duplodnaviria</taxon>
        <taxon>Heunggongvirae</taxon>
        <taxon>Uroviricota</taxon>
        <taxon>Caudoviricetes</taxon>
    </lineage>
</organism>
<reference evidence="1" key="1">
    <citation type="journal article" date="2021" name="Proc. Natl. Acad. Sci. U.S.A.">
        <title>A Catalog of Tens of Thousands of Viruses from Human Metagenomes Reveals Hidden Associations with Chronic Diseases.</title>
        <authorList>
            <person name="Tisza M.J."/>
            <person name="Buck C.B."/>
        </authorList>
    </citation>
    <scope>NUCLEOTIDE SEQUENCE</scope>
    <source>
        <strain evidence="1">Ctr2f5</strain>
    </source>
</reference>
<evidence type="ECO:0000313" key="1">
    <source>
        <dbReference type="EMBL" id="DAE17331.1"/>
    </source>
</evidence>
<name>A0A8S5QEM7_9CAUD</name>
<proteinExistence type="predicted"/>
<accession>A0A8S5QEM7</accession>
<dbReference type="InterPro" id="IPR027417">
    <property type="entry name" value="P-loop_NTPase"/>
</dbReference>
<dbReference type="EMBL" id="BK015639">
    <property type="protein sequence ID" value="DAE17331.1"/>
    <property type="molecule type" value="Genomic_DNA"/>
</dbReference>
<protein>
    <submittedName>
        <fullName evidence="1">Large terminase</fullName>
    </submittedName>
</protein>
<dbReference type="Gene3D" id="3.40.50.300">
    <property type="entry name" value="P-loop containing nucleotide triphosphate hydrolases"/>
    <property type="match status" value="1"/>
</dbReference>
<dbReference type="Gene3D" id="3.30.420.240">
    <property type="match status" value="1"/>
</dbReference>